<name>A0AAV9ILS6_9RHOD</name>
<gene>
    <name evidence="2" type="ORF">GAYE_SCF56G6365</name>
</gene>
<dbReference type="EMBL" id="JANCYU010000064">
    <property type="protein sequence ID" value="KAK4528423.1"/>
    <property type="molecule type" value="Genomic_DNA"/>
</dbReference>
<feature type="compositionally biased region" description="Polar residues" evidence="1">
    <location>
        <begin position="111"/>
        <end position="128"/>
    </location>
</feature>
<accession>A0AAV9ILS6</accession>
<feature type="region of interest" description="Disordered" evidence="1">
    <location>
        <begin position="212"/>
        <end position="242"/>
    </location>
</feature>
<organism evidence="2 3">
    <name type="scientific">Galdieria yellowstonensis</name>
    <dbReference type="NCBI Taxonomy" id="3028027"/>
    <lineage>
        <taxon>Eukaryota</taxon>
        <taxon>Rhodophyta</taxon>
        <taxon>Bangiophyceae</taxon>
        <taxon>Galdieriales</taxon>
        <taxon>Galdieriaceae</taxon>
        <taxon>Galdieria</taxon>
    </lineage>
</organism>
<dbReference type="Proteomes" id="UP001300502">
    <property type="component" value="Unassembled WGS sequence"/>
</dbReference>
<protein>
    <submittedName>
        <fullName evidence="2">Uncharacterized protein</fullName>
    </submittedName>
</protein>
<evidence type="ECO:0000313" key="3">
    <source>
        <dbReference type="Proteomes" id="UP001300502"/>
    </source>
</evidence>
<sequence>MEWTSFARGIANSHSSENLTISQGPRLFNSVSSATQAYQRKDMKNEIVADSYDVHDSFIHKEEQKNSEITTLLQDTETQNSLWNIPNSKLVTKSSDNPIINQHNNNSSQSTEAGQVSSDPPANSCSISRETEKESFSFYNMFREKDEEIVWKLSLLSQRRKVAYLPFSSANQRNGKRKKWHNESDLSDMEIDEDSELYRTIRKSFRIVKDNKKNGRLRSQPANNLSTRNNYKKKAKNDKQQSSEVSLVSSGVWFWDTKCRQAVAICLDKDTLTRDISEIFKSTSST</sequence>
<proteinExistence type="predicted"/>
<feature type="compositionally biased region" description="Polar residues" evidence="1">
    <location>
        <begin position="220"/>
        <end position="229"/>
    </location>
</feature>
<evidence type="ECO:0000256" key="1">
    <source>
        <dbReference type="SAM" id="MobiDB-lite"/>
    </source>
</evidence>
<evidence type="ECO:0000313" key="2">
    <source>
        <dbReference type="EMBL" id="KAK4528423.1"/>
    </source>
</evidence>
<feature type="compositionally biased region" description="Low complexity" evidence="1">
    <location>
        <begin position="95"/>
        <end position="110"/>
    </location>
</feature>
<feature type="region of interest" description="Disordered" evidence="1">
    <location>
        <begin position="93"/>
        <end position="130"/>
    </location>
</feature>
<reference evidence="2 3" key="1">
    <citation type="submission" date="2022-07" db="EMBL/GenBank/DDBJ databases">
        <title>Genome-wide signatures of adaptation to extreme environments.</title>
        <authorList>
            <person name="Cho C.H."/>
            <person name="Yoon H.S."/>
        </authorList>
    </citation>
    <scope>NUCLEOTIDE SEQUENCE [LARGE SCALE GENOMIC DNA]</scope>
    <source>
        <strain evidence="2 3">108.79 E11</strain>
    </source>
</reference>
<comment type="caution">
    <text evidence="2">The sequence shown here is derived from an EMBL/GenBank/DDBJ whole genome shotgun (WGS) entry which is preliminary data.</text>
</comment>
<keyword evidence="3" id="KW-1185">Reference proteome</keyword>
<dbReference type="AlphaFoldDB" id="A0AAV9ILS6"/>